<comment type="caution">
    <text evidence="1">The sequence shown here is derived from an EMBL/GenBank/DDBJ whole genome shotgun (WGS) entry which is preliminary data.</text>
</comment>
<dbReference type="Proteomes" id="UP000824881">
    <property type="component" value="Unassembled WGS sequence"/>
</dbReference>
<evidence type="ECO:0000313" key="2">
    <source>
        <dbReference type="Proteomes" id="UP000824881"/>
    </source>
</evidence>
<protein>
    <submittedName>
        <fullName evidence="1">Uncharacterized protein</fullName>
    </submittedName>
</protein>
<evidence type="ECO:0000313" key="1">
    <source>
        <dbReference type="EMBL" id="KAG9226151.1"/>
    </source>
</evidence>
<keyword evidence="2" id="KW-1185">Reference proteome</keyword>
<reference evidence="1 2" key="1">
    <citation type="journal article" date="2021" name="Appl. Environ. Microbiol.">
        <title>Genetic linkage and physical mapping for an oyster mushroom Pleurotus cornucopiae and QTL analysis for the trait cap color.</title>
        <authorList>
            <person name="Zhang Y."/>
            <person name="Gao W."/>
            <person name="Sonnenberg A."/>
            <person name="Chen Q."/>
            <person name="Zhang J."/>
            <person name="Huang C."/>
        </authorList>
    </citation>
    <scope>NUCLEOTIDE SEQUENCE [LARGE SCALE GENOMIC DNA]</scope>
    <source>
        <strain evidence="1">CCMSSC00406</strain>
    </source>
</reference>
<name>A0ACB7J7V6_PLECO</name>
<accession>A0ACB7J7V6</accession>
<gene>
    <name evidence="1" type="ORF">CCMSSC00406_0005062</name>
</gene>
<sequence length="402" mass="45951">MPHSHSLLVLHTWPGCWDLPSFDPSCLAAILLLQLVLPNKFVIEECTNPDLSPSGQLPYLSHETQIVSTFPSIVKYVSKLKKVDGVNVPDIDSVLSPTERATSVAWISHVSTNMGDIVAHMFYSLEDNWTKTLRPHLAAMQPVPQRYYLPDRIRASYRPRLEAAGLWNLPGIEQQEKKPFEKPKAKIEPGNLKEKYVRVFERQKVEEKASALFDIYTRLLSDKQYFFQSQCTIVDLLLAAHILLLTKPQFADPLLQTILQERYPQLIEHSERVFSQTSPRDVQIVKYSPVYSTKSLFTLPHHAKSAPRTVGSDEKAAEEWKYTKMRWGWFVLAGASIVYYGIRSGIVGEFMRLYAQLEAQERLAAVAAAEEMDEEDEVEGEDGEEDEDEEEDEEEEEAEEHI</sequence>
<organism evidence="1 2">
    <name type="scientific">Pleurotus cornucopiae</name>
    <name type="common">Cornucopia mushroom</name>
    <dbReference type="NCBI Taxonomy" id="5321"/>
    <lineage>
        <taxon>Eukaryota</taxon>
        <taxon>Fungi</taxon>
        <taxon>Dikarya</taxon>
        <taxon>Basidiomycota</taxon>
        <taxon>Agaricomycotina</taxon>
        <taxon>Agaricomycetes</taxon>
        <taxon>Agaricomycetidae</taxon>
        <taxon>Agaricales</taxon>
        <taxon>Pleurotineae</taxon>
        <taxon>Pleurotaceae</taxon>
        <taxon>Pleurotus</taxon>
    </lineage>
</organism>
<proteinExistence type="predicted"/>
<dbReference type="EMBL" id="WQMT02000002">
    <property type="protein sequence ID" value="KAG9226151.1"/>
    <property type="molecule type" value="Genomic_DNA"/>
</dbReference>